<reference evidence="16" key="1">
    <citation type="submission" date="2020-12" db="EMBL/GenBank/DDBJ databases">
        <title>Metabolic potential, ecology and presence of endohyphal bacteria is reflected in genomic diversity of Mucoromycotina.</title>
        <authorList>
            <person name="Muszewska A."/>
            <person name="Okrasinska A."/>
            <person name="Steczkiewicz K."/>
            <person name="Drgas O."/>
            <person name="Orlowska M."/>
            <person name="Perlinska-Lenart U."/>
            <person name="Aleksandrzak-Piekarczyk T."/>
            <person name="Szatraj K."/>
            <person name="Zielenkiewicz U."/>
            <person name="Pilsyk S."/>
            <person name="Malc E."/>
            <person name="Mieczkowski P."/>
            <person name="Kruszewska J.S."/>
            <person name="Biernat P."/>
            <person name="Pawlowska J."/>
        </authorList>
    </citation>
    <scope>NUCLEOTIDE SEQUENCE</scope>
    <source>
        <strain evidence="16">WA0000067209</strain>
    </source>
</reference>
<keyword evidence="4 11" id="KW-0436">Ligase</keyword>
<dbReference type="Pfam" id="PF08264">
    <property type="entry name" value="Anticodon_1"/>
    <property type="match status" value="1"/>
</dbReference>
<evidence type="ECO:0000259" key="14">
    <source>
        <dbReference type="Pfam" id="PF09334"/>
    </source>
</evidence>
<evidence type="ECO:0000256" key="2">
    <source>
        <dbReference type="ARBA" id="ARBA00005594"/>
    </source>
</evidence>
<dbReference type="InterPro" id="IPR009080">
    <property type="entry name" value="tRNAsynth_Ia_anticodon-bd"/>
</dbReference>
<dbReference type="GO" id="GO:0005737">
    <property type="term" value="C:cytoplasm"/>
    <property type="evidence" value="ECO:0007669"/>
    <property type="project" value="UniProtKB-SubCell"/>
</dbReference>
<feature type="domain" description="Methionyl/Valyl/Leucyl/Isoleucyl-tRNA synthetase anticodon-binding" evidence="13">
    <location>
        <begin position="810"/>
        <end position="943"/>
    </location>
</feature>
<dbReference type="OrthoDB" id="10249672at2759"/>
<evidence type="ECO:0000313" key="17">
    <source>
        <dbReference type="Proteomes" id="UP000654370"/>
    </source>
</evidence>
<feature type="domain" description="Leucine--tRNA ligase RagD-binding" evidence="15">
    <location>
        <begin position="958"/>
        <end position="1027"/>
    </location>
</feature>
<evidence type="ECO:0000259" key="13">
    <source>
        <dbReference type="Pfam" id="PF08264"/>
    </source>
</evidence>
<dbReference type="InterPro" id="IPR055416">
    <property type="entry name" value="RBD_LARS1"/>
</dbReference>
<name>A0A8H7PI93_MORIS</name>
<dbReference type="CDD" id="cd07959">
    <property type="entry name" value="Anticodon_Ia_Leu_AEc"/>
    <property type="match status" value="1"/>
</dbReference>
<evidence type="ECO:0000313" key="16">
    <source>
        <dbReference type="EMBL" id="KAG2173746.1"/>
    </source>
</evidence>
<evidence type="ECO:0000256" key="9">
    <source>
        <dbReference type="ARBA" id="ARBA00030520"/>
    </source>
</evidence>
<keyword evidence="7 11" id="KW-0648">Protein biosynthesis</keyword>
<comment type="catalytic activity">
    <reaction evidence="10">
        <text>tRNA(Leu) + L-leucine + ATP = L-leucyl-tRNA(Leu) + AMP + diphosphate</text>
        <dbReference type="Rhea" id="RHEA:11688"/>
        <dbReference type="Rhea" id="RHEA-COMP:9613"/>
        <dbReference type="Rhea" id="RHEA-COMP:9622"/>
        <dbReference type="ChEBI" id="CHEBI:30616"/>
        <dbReference type="ChEBI" id="CHEBI:33019"/>
        <dbReference type="ChEBI" id="CHEBI:57427"/>
        <dbReference type="ChEBI" id="CHEBI:78442"/>
        <dbReference type="ChEBI" id="CHEBI:78494"/>
        <dbReference type="ChEBI" id="CHEBI:456215"/>
        <dbReference type="EC" id="6.1.1.4"/>
    </reaction>
</comment>
<keyword evidence="17" id="KW-1185">Reference proteome</keyword>
<protein>
    <recommendedName>
        <fullName evidence="3">leucine--tRNA ligase</fullName>
        <ecNumber evidence="3">6.1.1.4</ecNumber>
    </recommendedName>
    <alternativeName>
        <fullName evidence="9">Leucyl-tRNA synthetase</fullName>
    </alternativeName>
</protein>
<dbReference type="Proteomes" id="UP000654370">
    <property type="component" value="Unassembled WGS sequence"/>
</dbReference>
<evidence type="ECO:0000256" key="8">
    <source>
        <dbReference type="ARBA" id="ARBA00023146"/>
    </source>
</evidence>
<keyword evidence="8 11" id="KW-0030">Aminoacyl-tRNA synthetase</keyword>
<keyword evidence="5 11" id="KW-0547">Nucleotide-binding</keyword>
<dbReference type="FunFam" id="3.90.740.10:FF:000001">
    <property type="entry name" value="Leucine--tRNA ligase, cytoplasmic"/>
    <property type="match status" value="1"/>
</dbReference>
<dbReference type="GO" id="GO:0006429">
    <property type="term" value="P:leucyl-tRNA aminoacylation"/>
    <property type="evidence" value="ECO:0007669"/>
    <property type="project" value="InterPro"/>
</dbReference>
<dbReference type="Pfam" id="PF24810">
    <property type="entry name" value="RBD_LARS1"/>
    <property type="match status" value="1"/>
</dbReference>
<organism evidence="16 17">
    <name type="scientific">Mortierella isabellina</name>
    <name type="common">Filamentous fungus</name>
    <name type="synonym">Umbelopsis isabellina</name>
    <dbReference type="NCBI Taxonomy" id="91625"/>
    <lineage>
        <taxon>Eukaryota</taxon>
        <taxon>Fungi</taxon>
        <taxon>Fungi incertae sedis</taxon>
        <taxon>Mucoromycota</taxon>
        <taxon>Mucoromycotina</taxon>
        <taxon>Umbelopsidomycetes</taxon>
        <taxon>Umbelopsidales</taxon>
        <taxon>Umbelopsidaceae</taxon>
        <taxon>Umbelopsis</taxon>
    </lineage>
</organism>
<dbReference type="GO" id="GO:0005524">
    <property type="term" value="F:ATP binding"/>
    <property type="evidence" value="ECO:0007669"/>
    <property type="project" value="UniProtKB-KW"/>
</dbReference>
<gene>
    <name evidence="16" type="ORF">INT43_005166</name>
</gene>
<dbReference type="EMBL" id="JAEPQZ010000014">
    <property type="protein sequence ID" value="KAG2173746.1"/>
    <property type="molecule type" value="Genomic_DNA"/>
</dbReference>
<dbReference type="Pfam" id="PF00133">
    <property type="entry name" value="tRNA-synt_1"/>
    <property type="match status" value="1"/>
</dbReference>
<dbReference type="InterPro" id="IPR015413">
    <property type="entry name" value="Methionyl/Leucyl_tRNA_Synth"/>
</dbReference>
<feature type="domain" description="Aminoacyl-tRNA synthetase class Ia" evidence="12">
    <location>
        <begin position="49"/>
        <end position="119"/>
    </location>
</feature>
<evidence type="ECO:0000256" key="1">
    <source>
        <dbReference type="ARBA" id="ARBA00004496"/>
    </source>
</evidence>
<dbReference type="InterPro" id="IPR013155">
    <property type="entry name" value="M/V/L/I-tRNA-synth_anticd-bd"/>
</dbReference>
<dbReference type="GO" id="GO:0004823">
    <property type="term" value="F:leucine-tRNA ligase activity"/>
    <property type="evidence" value="ECO:0007669"/>
    <property type="project" value="UniProtKB-EC"/>
</dbReference>
<dbReference type="EC" id="6.1.1.4" evidence="3"/>
<evidence type="ECO:0000256" key="3">
    <source>
        <dbReference type="ARBA" id="ARBA00013164"/>
    </source>
</evidence>
<dbReference type="SUPFAM" id="SSF47323">
    <property type="entry name" value="Anticodon-binding domain of a subclass of class I aminoacyl-tRNA synthetases"/>
    <property type="match status" value="1"/>
</dbReference>
<dbReference type="AlphaFoldDB" id="A0A8H7PI93"/>
<dbReference type="NCBIfam" id="TIGR00395">
    <property type="entry name" value="leuS_arch"/>
    <property type="match status" value="1"/>
</dbReference>
<dbReference type="SUPFAM" id="SSF50677">
    <property type="entry name" value="ValRS/IleRS/LeuRS editing domain"/>
    <property type="match status" value="1"/>
</dbReference>
<dbReference type="NCBIfam" id="NF008957">
    <property type="entry name" value="PRK12300.1"/>
    <property type="match status" value="1"/>
</dbReference>
<dbReference type="PANTHER" id="PTHR45794">
    <property type="entry name" value="LEUCYL-TRNA SYNTHETASE"/>
    <property type="match status" value="1"/>
</dbReference>
<dbReference type="Pfam" id="PF09334">
    <property type="entry name" value="tRNA-synt_1g"/>
    <property type="match status" value="1"/>
</dbReference>
<evidence type="ECO:0000259" key="12">
    <source>
        <dbReference type="Pfam" id="PF00133"/>
    </source>
</evidence>
<dbReference type="GO" id="GO:0002161">
    <property type="term" value="F:aminoacyl-tRNA deacylase activity"/>
    <property type="evidence" value="ECO:0007669"/>
    <property type="project" value="InterPro"/>
</dbReference>
<dbReference type="SUPFAM" id="SSF52374">
    <property type="entry name" value="Nucleotidylyl transferase"/>
    <property type="match status" value="1"/>
</dbReference>
<evidence type="ECO:0000256" key="10">
    <source>
        <dbReference type="ARBA" id="ARBA00047469"/>
    </source>
</evidence>
<dbReference type="PANTHER" id="PTHR45794:SF1">
    <property type="entry name" value="LEUCINE--TRNA LIGASE, CYTOPLASMIC"/>
    <property type="match status" value="1"/>
</dbReference>
<comment type="similarity">
    <text evidence="2 11">Belongs to the class-I aminoacyl-tRNA synthetase family.</text>
</comment>
<dbReference type="Gene3D" id="3.40.50.620">
    <property type="entry name" value="HUPs"/>
    <property type="match status" value="1"/>
</dbReference>
<dbReference type="InterPro" id="IPR002300">
    <property type="entry name" value="aa-tRNA-synth_Ia"/>
</dbReference>
<comment type="caution">
    <text evidence="16">The sequence shown here is derived from an EMBL/GenBank/DDBJ whole genome shotgun (WGS) entry which is preliminary data.</text>
</comment>
<evidence type="ECO:0000256" key="4">
    <source>
        <dbReference type="ARBA" id="ARBA00022598"/>
    </source>
</evidence>
<proteinExistence type="inferred from homology"/>
<evidence type="ECO:0000259" key="15">
    <source>
        <dbReference type="Pfam" id="PF24810"/>
    </source>
</evidence>
<accession>A0A8H7PI93</accession>
<keyword evidence="6 11" id="KW-0067">ATP-binding</keyword>
<evidence type="ECO:0000256" key="11">
    <source>
        <dbReference type="RuleBase" id="RU363039"/>
    </source>
</evidence>
<evidence type="ECO:0000256" key="5">
    <source>
        <dbReference type="ARBA" id="ARBA00022741"/>
    </source>
</evidence>
<sequence>MAAVAPPGDAPKTGKRDTLRALEPKAQQKWDSIKAFETNAPTIEEHANSVDLHEKYPKFMGCMAYPYMNGRLHLGHAFTMSKIEFAAAYERMLGKRVLFPQGFHCTGMPIKACADKLVREIEMFGKNFENYEKATEEAAIAEKLKNASVSEKSTDPSKGKKGKVAAKTGNVTYQFQIMQQLGIPTDEIHKFSDPFYWCEFFPPLAIKDMTAFGSKVDWRRSFITTDANPYYDAFVRWQMNFLKQLDKIRFGERYTIYSPVDKQPCMDHDRQSGEALGPQEYTGIKLRVTEWAPSAQQALSNVPELAGKNVYFVAATLRPETMYGQTNCFVGTEITYGLYEVNDKDVFFITHRAARNMGYQKIFANFGEIKKIAEIKGDLVIGTKVTAPLSKYPEVYVLPMENVLATKGTGVVTSVPSDSPDDFAALQDLQKKAAYYKIEAEWAAFEPIPIINTPTYGDLTAPALCKLKKINSQKDRVQLAEAKEIAYKEAFYQGKMVIGDYTGLSVQEAKPKIRDHLIQTGEGFVYNEPEGLVMSRSGDECVVALLDQWYLDYGEEQWKAETEKCLKQMNTYTTETRHSFEQTLDWLNKWACARSFGLGSKLPWDPQFLVESLSDSTIYMAYYTVAHMLHGGSLNGSSVGPAGITAEQMTDEAWSYIFSLGDYSDKIPVPQATLDKLKREYEYFYPLDVRVSGKDLVPNHLTFFLYNHTAIFPEDKWPRGVRVNGHLMLNREKMSKSTGNFLTLSEAVEKYGADATRLALADAGDSVEDANFEDATANAAILRLHTLLEWIEEHQKASADLRTGELDFHDKVFENELNHLIELTKQAYDATLYRDALKYGFYELQSARDWYQQVCNNGMHLDLVNQFIKIQTLLLTPFCPFWAEHVWSDLLAQPESVMNAKFPEPSAQVDLSLLAAAEYVRKTVKSIRDTELAQLKKKKKQTEVTYNPDAPKTLKLYVATSFPEWQDAGIQVLKENYDESTGKFEDVKVREQLKAQGLMANKKMMPFLNEQKKLVEKVGPSSFNRTLLFDEYQTLQHSLEFFKRSLGFQDITVITSENFNDADKKAAEQAMPGVPAFSFANV</sequence>
<feature type="domain" description="Methionyl/Leucyl tRNA synthetase" evidence="14">
    <location>
        <begin position="689"/>
        <end position="776"/>
    </location>
</feature>
<dbReference type="InterPro" id="IPR009008">
    <property type="entry name" value="Val/Leu/Ile-tRNA-synth_edit"/>
</dbReference>
<evidence type="ECO:0000256" key="6">
    <source>
        <dbReference type="ARBA" id="ARBA00022840"/>
    </source>
</evidence>
<dbReference type="Gene3D" id="3.90.740.10">
    <property type="entry name" value="Valyl/Leucyl/Isoleucyl-tRNA synthetase, editing domain"/>
    <property type="match status" value="1"/>
</dbReference>
<evidence type="ECO:0000256" key="7">
    <source>
        <dbReference type="ARBA" id="ARBA00022917"/>
    </source>
</evidence>
<dbReference type="InterPro" id="IPR004493">
    <property type="entry name" value="Leu-tRNA-synth_Ia_arc/euk"/>
</dbReference>
<dbReference type="Gene3D" id="1.10.730.10">
    <property type="entry name" value="Isoleucyl-tRNA Synthetase, Domain 1"/>
    <property type="match status" value="1"/>
</dbReference>
<comment type="subcellular location">
    <subcellularLocation>
        <location evidence="1">Cytoplasm</location>
    </subcellularLocation>
</comment>
<dbReference type="InterPro" id="IPR014729">
    <property type="entry name" value="Rossmann-like_a/b/a_fold"/>
</dbReference>